<proteinExistence type="inferred from homology"/>
<dbReference type="PANTHER" id="PTHR43776:SF7">
    <property type="entry name" value="D,D-DIPEPTIDE TRANSPORT ATP-BINDING PROTEIN DDPF-RELATED"/>
    <property type="match status" value="1"/>
</dbReference>
<dbReference type="OrthoDB" id="8481147at2"/>
<dbReference type="InterPro" id="IPR017871">
    <property type="entry name" value="ABC_transporter-like_CS"/>
</dbReference>
<accession>A0A433JUI1</accession>
<evidence type="ECO:0000256" key="1">
    <source>
        <dbReference type="ARBA" id="ARBA00005417"/>
    </source>
</evidence>
<keyword evidence="7" id="KW-1185">Reference proteome</keyword>
<dbReference type="InterPro" id="IPR003593">
    <property type="entry name" value="AAA+_ATPase"/>
</dbReference>
<dbReference type="SUPFAM" id="SSF52540">
    <property type="entry name" value="P-loop containing nucleoside triphosphate hydrolases"/>
    <property type="match status" value="1"/>
</dbReference>
<dbReference type="GO" id="GO:0055085">
    <property type="term" value="P:transmembrane transport"/>
    <property type="evidence" value="ECO:0007669"/>
    <property type="project" value="UniProtKB-ARBA"/>
</dbReference>
<dbReference type="EMBL" id="RZGZ01000002">
    <property type="protein sequence ID" value="RUR01803.1"/>
    <property type="molecule type" value="Genomic_DNA"/>
</dbReference>
<evidence type="ECO:0000313" key="7">
    <source>
        <dbReference type="Proteomes" id="UP000274909"/>
    </source>
</evidence>
<dbReference type="FunFam" id="3.40.50.300:FF:000016">
    <property type="entry name" value="Oligopeptide ABC transporter ATP-binding component"/>
    <property type="match status" value="1"/>
</dbReference>
<dbReference type="PROSITE" id="PS00211">
    <property type="entry name" value="ABC_TRANSPORTER_1"/>
    <property type="match status" value="1"/>
</dbReference>
<dbReference type="Gene3D" id="3.40.50.300">
    <property type="entry name" value="P-loop containing nucleotide triphosphate hydrolases"/>
    <property type="match status" value="1"/>
</dbReference>
<dbReference type="GO" id="GO:0005524">
    <property type="term" value="F:ATP binding"/>
    <property type="evidence" value="ECO:0007669"/>
    <property type="project" value="UniProtKB-KW"/>
</dbReference>
<evidence type="ECO:0000256" key="2">
    <source>
        <dbReference type="ARBA" id="ARBA00022448"/>
    </source>
</evidence>
<dbReference type="Pfam" id="PF00005">
    <property type="entry name" value="ABC_tran"/>
    <property type="match status" value="1"/>
</dbReference>
<evidence type="ECO:0000256" key="4">
    <source>
        <dbReference type="ARBA" id="ARBA00022840"/>
    </source>
</evidence>
<sequence>MNTTEPLLRIEDLVVTYRASGRRAGNRVLDGISLQIGAGECVGLVGESGSGKSTLGRAVLGLAPVTAGSISFDGRRIDALGRRGRRALAADIQVVFQDPYTSLNPSMSVGDILAEPIRAAGLKRVHAASRVRELLEQVDLPADAESRFPRQFSGGQRQRIAIARALALEPRLIICDEPLSALDLSTQARVMDLLIGIQERTGVSYLFISHDLQVVREMCHRVAVMFRGRLVETGEADQVTASPEHPYTRQLMLAAPVADPVVQAERRRERSRLAQTVNPAA</sequence>
<dbReference type="RefSeq" id="WP_127049702.1">
    <property type="nucleotide sequence ID" value="NZ_RZGZ01000002.1"/>
</dbReference>
<keyword evidence="2" id="KW-0813">Transport</keyword>
<dbReference type="CDD" id="cd03257">
    <property type="entry name" value="ABC_NikE_OppD_transporters"/>
    <property type="match status" value="1"/>
</dbReference>
<dbReference type="InterPro" id="IPR027417">
    <property type="entry name" value="P-loop_NTPase"/>
</dbReference>
<dbReference type="Proteomes" id="UP000274909">
    <property type="component" value="Unassembled WGS sequence"/>
</dbReference>
<keyword evidence="4 6" id="KW-0067">ATP-binding</keyword>
<gene>
    <name evidence="6" type="ORF">ELQ94_10135</name>
</gene>
<comment type="caution">
    <text evidence="6">The sequence shown here is derived from an EMBL/GenBank/DDBJ whole genome shotgun (WGS) entry which is preliminary data.</text>
</comment>
<dbReference type="AlphaFoldDB" id="A0A433JUI1"/>
<protein>
    <submittedName>
        <fullName evidence="6">ABC transporter ATP-binding protein</fullName>
    </submittedName>
</protein>
<name>A0A433JUI1_9MICO</name>
<dbReference type="InterPro" id="IPR050319">
    <property type="entry name" value="ABC_transp_ATP-bind"/>
</dbReference>
<dbReference type="GO" id="GO:0016887">
    <property type="term" value="F:ATP hydrolysis activity"/>
    <property type="evidence" value="ECO:0007669"/>
    <property type="project" value="InterPro"/>
</dbReference>
<evidence type="ECO:0000313" key="6">
    <source>
        <dbReference type="EMBL" id="RUR01803.1"/>
    </source>
</evidence>
<organism evidence="6 7">
    <name type="scientific">Labedella endophytica</name>
    <dbReference type="NCBI Taxonomy" id="1523160"/>
    <lineage>
        <taxon>Bacteria</taxon>
        <taxon>Bacillati</taxon>
        <taxon>Actinomycetota</taxon>
        <taxon>Actinomycetes</taxon>
        <taxon>Micrococcales</taxon>
        <taxon>Microbacteriaceae</taxon>
        <taxon>Labedella</taxon>
    </lineage>
</organism>
<evidence type="ECO:0000259" key="5">
    <source>
        <dbReference type="PROSITE" id="PS50893"/>
    </source>
</evidence>
<dbReference type="SMART" id="SM00382">
    <property type="entry name" value="AAA"/>
    <property type="match status" value="1"/>
</dbReference>
<dbReference type="PROSITE" id="PS50893">
    <property type="entry name" value="ABC_TRANSPORTER_2"/>
    <property type="match status" value="1"/>
</dbReference>
<keyword evidence="3" id="KW-0547">Nucleotide-binding</keyword>
<reference evidence="6 7" key="1">
    <citation type="submission" date="2018-12" db="EMBL/GenBank/DDBJ databases">
        <authorList>
            <person name="Li F."/>
        </authorList>
    </citation>
    <scope>NUCLEOTIDE SEQUENCE [LARGE SCALE GENOMIC DNA]</scope>
    <source>
        <strain evidence="6 7">EGI 6500705</strain>
    </source>
</reference>
<evidence type="ECO:0000256" key="3">
    <source>
        <dbReference type="ARBA" id="ARBA00022741"/>
    </source>
</evidence>
<comment type="similarity">
    <text evidence="1">Belongs to the ABC transporter superfamily.</text>
</comment>
<dbReference type="InterPro" id="IPR003439">
    <property type="entry name" value="ABC_transporter-like_ATP-bd"/>
</dbReference>
<dbReference type="PANTHER" id="PTHR43776">
    <property type="entry name" value="TRANSPORT ATP-BINDING PROTEIN"/>
    <property type="match status" value="1"/>
</dbReference>
<feature type="domain" description="ABC transporter" evidence="5">
    <location>
        <begin position="8"/>
        <end position="252"/>
    </location>
</feature>